<keyword evidence="1" id="KW-1133">Transmembrane helix</keyword>
<dbReference type="Proteomes" id="UP000325517">
    <property type="component" value="Chromosome"/>
</dbReference>
<feature type="transmembrane region" description="Helical" evidence="1">
    <location>
        <begin position="21"/>
        <end position="38"/>
    </location>
</feature>
<proteinExistence type="predicted"/>
<dbReference type="EMBL" id="CP031223">
    <property type="protein sequence ID" value="QFG00044.1"/>
    <property type="molecule type" value="Genomic_DNA"/>
</dbReference>
<evidence type="ECO:0000313" key="3">
    <source>
        <dbReference type="Proteomes" id="UP000325517"/>
    </source>
</evidence>
<evidence type="ECO:0000313" key="2">
    <source>
        <dbReference type="EMBL" id="QFG00044.1"/>
    </source>
</evidence>
<keyword evidence="1" id="KW-0472">Membrane</keyword>
<name>A0A5J6SRC6_9BACI</name>
<accession>A0A5J6SRC6</accession>
<evidence type="ECO:0000256" key="1">
    <source>
        <dbReference type="SAM" id="Phobius"/>
    </source>
</evidence>
<protein>
    <submittedName>
        <fullName evidence="2">Uncharacterized protein</fullName>
    </submittedName>
</protein>
<organism evidence="2 3">
    <name type="scientific">Psychrobacillus glaciei</name>
    <dbReference type="NCBI Taxonomy" id="2283160"/>
    <lineage>
        <taxon>Bacteria</taxon>
        <taxon>Bacillati</taxon>
        <taxon>Bacillota</taxon>
        <taxon>Bacilli</taxon>
        <taxon>Bacillales</taxon>
        <taxon>Bacillaceae</taxon>
        <taxon>Psychrobacillus</taxon>
    </lineage>
</organism>
<keyword evidence="3" id="KW-1185">Reference proteome</keyword>
<sequence length="80" mass="9568">MDFGIHWRNGDMNKKENLLKLITFFLWGVLFLYLSNFFDIKKNNIAYFLIGFPLFLSGGLLIFYMFERKSKNNAYGEKRV</sequence>
<keyword evidence="1" id="KW-0812">Transmembrane</keyword>
<gene>
    <name evidence="2" type="ORF">PB01_15095</name>
</gene>
<dbReference type="KEGG" id="psyo:PB01_15095"/>
<dbReference type="AlphaFoldDB" id="A0A5J6SRC6"/>
<feature type="transmembrane region" description="Helical" evidence="1">
    <location>
        <begin position="44"/>
        <end position="66"/>
    </location>
</feature>
<reference evidence="2 3" key="1">
    <citation type="submission" date="2018-07" db="EMBL/GenBank/DDBJ databases">
        <title>Complete genome sequence of Psychrobacillus sp. PB01, isolated from iceberg, and comparative genome analysis of Psychrobacillus strains.</title>
        <authorList>
            <person name="Lee P.C."/>
        </authorList>
    </citation>
    <scope>NUCLEOTIDE SEQUENCE [LARGE SCALE GENOMIC DNA]</scope>
    <source>
        <strain evidence="2 3">PB01</strain>
    </source>
</reference>